<feature type="transmembrane region" description="Helical" evidence="7">
    <location>
        <begin position="108"/>
        <end position="134"/>
    </location>
</feature>
<dbReference type="InterPro" id="IPR000515">
    <property type="entry name" value="MetI-like"/>
</dbReference>
<evidence type="ECO:0000256" key="7">
    <source>
        <dbReference type="RuleBase" id="RU363032"/>
    </source>
</evidence>
<dbReference type="CDD" id="cd06261">
    <property type="entry name" value="TM_PBP2"/>
    <property type="match status" value="1"/>
</dbReference>
<keyword evidence="5 7" id="KW-1133">Transmembrane helix</keyword>
<comment type="similarity">
    <text evidence="7">Belongs to the binding-protein-dependent transport system permease family.</text>
</comment>
<evidence type="ECO:0000256" key="5">
    <source>
        <dbReference type="ARBA" id="ARBA00022989"/>
    </source>
</evidence>
<dbReference type="EMBL" id="JARLKY010000002">
    <property type="protein sequence ID" value="MEC0225751.1"/>
    <property type="molecule type" value="Genomic_DNA"/>
</dbReference>
<evidence type="ECO:0000313" key="10">
    <source>
        <dbReference type="Proteomes" id="UP001338137"/>
    </source>
</evidence>
<comment type="subcellular location">
    <subcellularLocation>
        <location evidence="1 7">Cell membrane</location>
        <topology evidence="1 7">Multi-pass membrane protein</topology>
    </subcellularLocation>
</comment>
<keyword evidence="2 7" id="KW-0813">Transport</keyword>
<feature type="transmembrane region" description="Helical" evidence="7">
    <location>
        <begin position="12"/>
        <end position="32"/>
    </location>
</feature>
<evidence type="ECO:0000313" key="9">
    <source>
        <dbReference type="EMBL" id="MEC0225751.1"/>
    </source>
</evidence>
<evidence type="ECO:0000259" key="8">
    <source>
        <dbReference type="PROSITE" id="PS50928"/>
    </source>
</evidence>
<accession>A0ABU6FVL0</accession>
<keyword evidence="3" id="KW-1003">Cell membrane</keyword>
<organism evidence="9 10">
    <name type="scientific">Paenibacillus alba</name>
    <dbReference type="NCBI Taxonomy" id="1197127"/>
    <lineage>
        <taxon>Bacteria</taxon>
        <taxon>Bacillati</taxon>
        <taxon>Bacillota</taxon>
        <taxon>Bacilli</taxon>
        <taxon>Bacillales</taxon>
        <taxon>Paenibacillaceae</taxon>
        <taxon>Paenibacillus</taxon>
    </lineage>
</organism>
<feature type="transmembrane region" description="Helical" evidence="7">
    <location>
        <begin position="79"/>
        <end position="101"/>
    </location>
</feature>
<feature type="transmembrane region" description="Helical" evidence="7">
    <location>
        <begin position="245"/>
        <end position="266"/>
    </location>
</feature>
<proteinExistence type="inferred from homology"/>
<gene>
    <name evidence="9" type="ORF">P4I72_01260</name>
</gene>
<dbReference type="InterPro" id="IPR035906">
    <property type="entry name" value="MetI-like_sf"/>
</dbReference>
<feature type="transmembrane region" description="Helical" evidence="7">
    <location>
        <begin position="146"/>
        <end position="165"/>
    </location>
</feature>
<keyword evidence="4 7" id="KW-0812">Transmembrane</keyword>
<feature type="transmembrane region" description="Helical" evidence="7">
    <location>
        <begin position="214"/>
        <end position="233"/>
    </location>
</feature>
<dbReference type="Pfam" id="PF00528">
    <property type="entry name" value="BPD_transp_1"/>
    <property type="match status" value="1"/>
</dbReference>
<evidence type="ECO:0000256" key="3">
    <source>
        <dbReference type="ARBA" id="ARBA00022475"/>
    </source>
</evidence>
<dbReference type="PANTHER" id="PTHR43744">
    <property type="entry name" value="ABC TRANSPORTER PERMEASE PROTEIN MG189-RELATED-RELATED"/>
    <property type="match status" value="1"/>
</dbReference>
<keyword evidence="10" id="KW-1185">Reference proteome</keyword>
<dbReference type="SUPFAM" id="SSF161098">
    <property type="entry name" value="MetI-like"/>
    <property type="match status" value="1"/>
</dbReference>
<sequence>MTKQQQTWQAILLHTFTIGFALVMMYPLLWMVSSSLKDTSEIFVHAHQLIPSTLKLDNYTNGFKGFAGISFAVFFKNSFIVTILSVFGTIISSILTAYGFARIRFRGAAIWFACMMTTMMLPSEVLTIPQYILFQKLGWINTFKPLIIPSFFGGAFFIFLLIQFLRGIPKELDESAKIDGCGLFAILARILLPLLISPIITVAIFKFYWTWDDFFSPLLYLNSPKLATVALALKNFSDPTMQTDWGALFAMSVLSLVPVVLVFAGFQKYLVDGISTTGLKG</sequence>
<protein>
    <submittedName>
        <fullName evidence="9">Carbohydrate ABC transporter permease</fullName>
    </submittedName>
</protein>
<feature type="transmembrane region" description="Helical" evidence="7">
    <location>
        <begin position="186"/>
        <end position="208"/>
    </location>
</feature>
<comment type="caution">
    <text evidence="9">The sequence shown here is derived from an EMBL/GenBank/DDBJ whole genome shotgun (WGS) entry which is preliminary data.</text>
</comment>
<dbReference type="PROSITE" id="PS50928">
    <property type="entry name" value="ABC_TM1"/>
    <property type="match status" value="1"/>
</dbReference>
<evidence type="ECO:0000256" key="2">
    <source>
        <dbReference type="ARBA" id="ARBA00022448"/>
    </source>
</evidence>
<evidence type="ECO:0000256" key="1">
    <source>
        <dbReference type="ARBA" id="ARBA00004651"/>
    </source>
</evidence>
<evidence type="ECO:0000256" key="4">
    <source>
        <dbReference type="ARBA" id="ARBA00022692"/>
    </source>
</evidence>
<dbReference type="Proteomes" id="UP001338137">
    <property type="component" value="Unassembled WGS sequence"/>
</dbReference>
<dbReference type="PANTHER" id="PTHR43744:SF6">
    <property type="entry name" value="ABC TRANSPORTER PERMEASE PROTEIN YESQ-RELATED"/>
    <property type="match status" value="1"/>
</dbReference>
<feature type="domain" description="ABC transmembrane type-1" evidence="8">
    <location>
        <begin position="75"/>
        <end position="266"/>
    </location>
</feature>
<reference evidence="9 10" key="1">
    <citation type="submission" date="2023-03" db="EMBL/GenBank/DDBJ databases">
        <title>Bacillus Genome Sequencing.</title>
        <authorList>
            <person name="Dunlap C."/>
        </authorList>
    </citation>
    <scope>NUCLEOTIDE SEQUENCE [LARGE SCALE GENOMIC DNA]</scope>
    <source>
        <strain evidence="9 10">BD-533</strain>
    </source>
</reference>
<dbReference type="Gene3D" id="1.10.3720.10">
    <property type="entry name" value="MetI-like"/>
    <property type="match status" value="1"/>
</dbReference>
<keyword evidence="6 7" id="KW-0472">Membrane</keyword>
<evidence type="ECO:0000256" key="6">
    <source>
        <dbReference type="ARBA" id="ARBA00023136"/>
    </source>
</evidence>
<name>A0ABU6FVL0_9BACL</name>